<organism evidence="1 2">
    <name type="scientific">Hericium alpestre</name>
    <dbReference type="NCBI Taxonomy" id="135208"/>
    <lineage>
        <taxon>Eukaryota</taxon>
        <taxon>Fungi</taxon>
        <taxon>Dikarya</taxon>
        <taxon>Basidiomycota</taxon>
        <taxon>Agaricomycotina</taxon>
        <taxon>Agaricomycetes</taxon>
        <taxon>Russulales</taxon>
        <taxon>Hericiaceae</taxon>
        <taxon>Hericium</taxon>
    </lineage>
</organism>
<dbReference type="OrthoDB" id="2754773at2759"/>
<accession>A0A4Y9ZY19</accession>
<evidence type="ECO:0000313" key="1">
    <source>
        <dbReference type="EMBL" id="TFY79702.1"/>
    </source>
</evidence>
<evidence type="ECO:0008006" key="3">
    <source>
        <dbReference type="Google" id="ProtNLM"/>
    </source>
</evidence>
<gene>
    <name evidence="1" type="ORF">EWM64_g4310</name>
</gene>
<name>A0A4Y9ZY19_9AGAM</name>
<dbReference type="EMBL" id="SFCI01000455">
    <property type="protein sequence ID" value="TFY79702.1"/>
    <property type="molecule type" value="Genomic_DNA"/>
</dbReference>
<dbReference type="AlphaFoldDB" id="A0A4Y9ZY19"/>
<sequence>MLLRAKSAPISYSQCFSGRIQRDKVIADRAIAAHLFHIRHLTIIEPSKTMNPILQAMIAPAAPILESMHLDSRADHGCALPSDIFNGHAPRLHQLELWRIQIPWSAPILRGLTHLHIDNTHYHPRATDGDVTVYTEFFCALREMSALEDLYLSYCLPAEPRDTPSIQTVTLPRVQKLTLCSGFTVECAGVVKHLAILPSCDVTVDCGLLVFDSLHFQRIISFVKAHTLSAANQLPLLTLSLSTTQEYPSYEDPKWQLRFWAAGSSPDLAGLRQDQADLPSISVLAALHEEEVHSDLQLLFQSLPKDITRDLIVTPGCVFWTLTPEDWVFVLGEYTAVENMSVKAEAAHALCGALGIPRSGLPEGTEEVLLIHEQLFLRNLKRIEFEQVDFHHNYEMERLEDDEEHVVVGTRVYDMLKTSLSRRHAASDIPLTLFIRGCSIDPEQIRGLQEVAQVDWDLSQGPFQGH</sequence>
<proteinExistence type="predicted"/>
<reference evidence="1 2" key="1">
    <citation type="submission" date="2019-02" db="EMBL/GenBank/DDBJ databases">
        <title>Genome sequencing of the rare red list fungi Hericium alpestre (H. flagellum).</title>
        <authorList>
            <person name="Buettner E."/>
            <person name="Kellner H."/>
        </authorList>
    </citation>
    <scope>NUCLEOTIDE SEQUENCE [LARGE SCALE GENOMIC DNA]</scope>
    <source>
        <strain evidence="1 2">DSM 108284</strain>
    </source>
</reference>
<protein>
    <recommendedName>
        <fullName evidence="3">F-box domain-containing protein</fullName>
    </recommendedName>
</protein>
<evidence type="ECO:0000313" key="2">
    <source>
        <dbReference type="Proteomes" id="UP000298061"/>
    </source>
</evidence>
<comment type="caution">
    <text evidence="1">The sequence shown here is derived from an EMBL/GenBank/DDBJ whole genome shotgun (WGS) entry which is preliminary data.</text>
</comment>
<dbReference type="Proteomes" id="UP000298061">
    <property type="component" value="Unassembled WGS sequence"/>
</dbReference>
<keyword evidence="2" id="KW-1185">Reference proteome</keyword>